<feature type="transmembrane region" description="Helical" evidence="3">
    <location>
        <begin position="288"/>
        <end position="312"/>
    </location>
</feature>
<evidence type="ECO:0000256" key="2">
    <source>
        <dbReference type="SAM" id="MobiDB-lite"/>
    </source>
</evidence>
<keyword evidence="4" id="KW-0732">Signal</keyword>
<feature type="chain" id="PRO_5046235798" evidence="4">
    <location>
        <begin position="28"/>
        <end position="342"/>
    </location>
</feature>
<name>A0ABU2SEB6_9ACTN</name>
<reference evidence="7" key="1">
    <citation type="submission" date="2023-07" db="EMBL/GenBank/DDBJ databases">
        <title>30 novel species of actinomycetes from the DSMZ collection.</title>
        <authorList>
            <person name="Nouioui I."/>
        </authorList>
    </citation>
    <scope>NUCLEOTIDE SEQUENCE [LARGE SCALE GENOMIC DNA]</scope>
    <source>
        <strain evidence="7">DSM 41886</strain>
    </source>
</reference>
<evidence type="ECO:0000256" key="4">
    <source>
        <dbReference type="SAM" id="SignalP"/>
    </source>
</evidence>
<feature type="region of interest" description="Disordered" evidence="2">
    <location>
        <begin position="323"/>
        <end position="342"/>
    </location>
</feature>
<evidence type="ECO:0000313" key="7">
    <source>
        <dbReference type="Proteomes" id="UP001183615"/>
    </source>
</evidence>
<gene>
    <name evidence="6" type="ORF">RM779_26260</name>
</gene>
<dbReference type="PROSITE" id="PS51257">
    <property type="entry name" value="PROKAR_LIPOPROTEIN"/>
    <property type="match status" value="1"/>
</dbReference>
<evidence type="ECO:0000256" key="3">
    <source>
        <dbReference type="SAM" id="Phobius"/>
    </source>
</evidence>
<organism evidence="6 7">
    <name type="scientific">Streptomyces johnsoniae</name>
    <dbReference type="NCBI Taxonomy" id="3075532"/>
    <lineage>
        <taxon>Bacteria</taxon>
        <taxon>Bacillati</taxon>
        <taxon>Actinomycetota</taxon>
        <taxon>Actinomycetes</taxon>
        <taxon>Kitasatosporales</taxon>
        <taxon>Streptomycetaceae</taxon>
        <taxon>Streptomyces</taxon>
    </lineage>
</organism>
<feature type="coiled-coil region" evidence="1">
    <location>
        <begin position="216"/>
        <end position="243"/>
    </location>
</feature>
<dbReference type="Pfam" id="PF14257">
    <property type="entry name" value="DUF4349"/>
    <property type="match status" value="1"/>
</dbReference>
<protein>
    <submittedName>
        <fullName evidence="6">DUF4349 domain-containing protein</fullName>
    </submittedName>
</protein>
<feature type="region of interest" description="Disordered" evidence="2">
    <location>
        <begin position="254"/>
        <end position="273"/>
    </location>
</feature>
<accession>A0ABU2SEB6</accession>
<evidence type="ECO:0000313" key="6">
    <source>
        <dbReference type="EMBL" id="MDT0446070.1"/>
    </source>
</evidence>
<feature type="compositionally biased region" description="Pro residues" evidence="2">
    <location>
        <begin position="330"/>
        <end position="342"/>
    </location>
</feature>
<sequence>MHERPGRRARRAAALTALPVAALLALSACTSSDGDGTDNGGGSEAAADMAPEQEAGAEPGQDDGSAAEAPGAGEAAETAETAEGDEAPARAASDPAVLQAHLIRTARVVVATEDVAEQYDRAVDLAAAAGGYVAGENTERDAAGSEISHVTLKVPADRYEELLTNVSGLGELEHREVTTEDVTDQVVDVESRIATQEESVERIRGLLEQAGSIDDIVDIESELSTRQADLESLQSQFEALRDRTGLATIALELREPDAPAREEEDEDEAGPSVLGGLSGGWDAFVTSLTWLAAVLSAALPFLALLALILLGWRLAAGRLARRPTTTPAAAPGPAPGAGPQGP</sequence>
<keyword evidence="1" id="KW-0175">Coiled coil</keyword>
<dbReference type="Proteomes" id="UP001183615">
    <property type="component" value="Unassembled WGS sequence"/>
</dbReference>
<feature type="domain" description="DUF4349" evidence="5">
    <location>
        <begin position="101"/>
        <end position="313"/>
    </location>
</feature>
<dbReference type="InterPro" id="IPR025645">
    <property type="entry name" value="DUF4349"/>
</dbReference>
<feature type="region of interest" description="Disordered" evidence="2">
    <location>
        <begin position="29"/>
        <end position="93"/>
    </location>
</feature>
<keyword evidence="3" id="KW-0472">Membrane</keyword>
<keyword evidence="3" id="KW-0812">Transmembrane</keyword>
<proteinExistence type="predicted"/>
<evidence type="ECO:0000256" key="1">
    <source>
        <dbReference type="SAM" id="Coils"/>
    </source>
</evidence>
<comment type="caution">
    <text evidence="6">The sequence shown here is derived from an EMBL/GenBank/DDBJ whole genome shotgun (WGS) entry which is preliminary data.</text>
</comment>
<keyword evidence="7" id="KW-1185">Reference proteome</keyword>
<dbReference type="RefSeq" id="WP_311620237.1">
    <property type="nucleotide sequence ID" value="NZ_JAVREV010000017.1"/>
</dbReference>
<dbReference type="EMBL" id="JAVREV010000017">
    <property type="protein sequence ID" value="MDT0446070.1"/>
    <property type="molecule type" value="Genomic_DNA"/>
</dbReference>
<keyword evidence="3" id="KW-1133">Transmembrane helix</keyword>
<feature type="signal peptide" evidence="4">
    <location>
        <begin position="1"/>
        <end position="27"/>
    </location>
</feature>
<evidence type="ECO:0000259" key="5">
    <source>
        <dbReference type="Pfam" id="PF14257"/>
    </source>
</evidence>
<feature type="compositionally biased region" description="Low complexity" evidence="2">
    <location>
        <begin position="66"/>
        <end position="79"/>
    </location>
</feature>